<dbReference type="Pfam" id="PF00213">
    <property type="entry name" value="OSCP"/>
    <property type="match status" value="1"/>
</dbReference>
<reference evidence="7" key="1">
    <citation type="journal article" date="2015" name="Nature">
        <title>rRNA introns, odd ribosomes, and small enigmatic genomes across a large radiation of phyla.</title>
        <authorList>
            <person name="Brown C.T."/>
            <person name="Hug L.A."/>
            <person name="Thomas B.C."/>
            <person name="Sharon I."/>
            <person name="Castelle C.J."/>
            <person name="Singh A."/>
            <person name="Wilkins M.J."/>
            <person name="Williams K.H."/>
            <person name="Banfield J.F."/>
        </authorList>
    </citation>
    <scope>NUCLEOTIDE SEQUENCE [LARGE SCALE GENOMIC DNA]</scope>
</reference>
<dbReference type="GO" id="GO:0016020">
    <property type="term" value="C:membrane"/>
    <property type="evidence" value="ECO:0007669"/>
    <property type="project" value="UniProtKB-SubCell"/>
</dbReference>
<evidence type="ECO:0000256" key="3">
    <source>
        <dbReference type="ARBA" id="ARBA00022781"/>
    </source>
</evidence>
<keyword evidence="3" id="KW-0375">Hydrogen ion transport</keyword>
<dbReference type="InterPro" id="IPR000711">
    <property type="entry name" value="ATPase_OSCP/dsu"/>
</dbReference>
<evidence type="ECO:0000256" key="2">
    <source>
        <dbReference type="ARBA" id="ARBA00022448"/>
    </source>
</evidence>
<protein>
    <submittedName>
        <fullName evidence="7">Uncharacterized protein</fullName>
    </submittedName>
</protein>
<dbReference type="Proteomes" id="UP000034036">
    <property type="component" value="Unassembled WGS sequence"/>
</dbReference>
<organism evidence="7 8">
    <name type="scientific">Candidatus Giovannonibacteria bacterium GW2011_GWF2_42_19</name>
    <dbReference type="NCBI Taxonomy" id="1618659"/>
    <lineage>
        <taxon>Bacteria</taxon>
        <taxon>Candidatus Giovannoniibacteriota</taxon>
    </lineage>
</organism>
<dbReference type="GO" id="GO:0046933">
    <property type="term" value="F:proton-transporting ATP synthase activity, rotational mechanism"/>
    <property type="evidence" value="ECO:0007669"/>
    <property type="project" value="InterPro"/>
</dbReference>
<sequence>MRYKPKEYAESLIDSLAEADAGNKEEILKRFVKLLRKTGDVVYWRQISEAISDEETKRKGGAPVLIESARELDESRKAVISAFFSKEDRLKFKLNPDLVAGIRITVGGSNVLDFSFEKKLRDLFS</sequence>
<comment type="caution">
    <text evidence="7">The sequence shown here is derived from an EMBL/GenBank/DDBJ whole genome shotgun (WGS) entry which is preliminary data.</text>
</comment>
<name>A0A0G0ZJM7_9BACT</name>
<evidence type="ECO:0000256" key="5">
    <source>
        <dbReference type="ARBA" id="ARBA00023136"/>
    </source>
</evidence>
<dbReference type="AlphaFoldDB" id="A0A0G0ZJM7"/>
<keyword evidence="4" id="KW-0406">Ion transport</keyword>
<comment type="subcellular location">
    <subcellularLocation>
        <location evidence="1">Membrane</location>
    </subcellularLocation>
</comment>
<evidence type="ECO:0000256" key="1">
    <source>
        <dbReference type="ARBA" id="ARBA00004370"/>
    </source>
</evidence>
<accession>A0A0G0ZJM7</accession>
<dbReference type="EMBL" id="LCDF01000001">
    <property type="protein sequence ID" value="KKS48950.1"/>
    <property type="molecule type" value="Genomic_DNA"/>
</dbReference>
<gene>
    <name evidence="7" type="ORF">UV11_C0001G0045</name>
</gene>
<evidence type="ECO:0000256" key="6">
    <source>
        <dbReference type="ARBA" id="ARBA00023310"/>
    </source>
</evidence>
<dbReference type="STRING" id="1618659.UV11_C0001G0045"/>
<keyword evidence="6" id="KW-0066">ATP synthesis</keyword>
<proteinExistence type="predicted"/>
<keyword evidence="2" id="KW-0813">Transport</keyword>
<evidence type="ECO:0000313" key="7">
    <source>
        <dbReference type="EMBL" id="KKS48950.1"/>
    </source>
</evidence>
<evidence type="ECO:0000313" key="8">
    <source>
        <dbReference type="Proteomes" id="UP000034036"/>
    </source>
</evidence>
<keyword evidence="5" id="KW-0472">Membrane</keyword>
<evidence type="ECO:0000256" key="4">
    <source>
        <dbReference type="ARBA" id="ARBA00023065"/>
    </source>
</evidence>